<protein>
    <submittedName>
        <fullName evidence="1">Uncharacterized protein</fullName>
    </submittedName>
</protein>
<name>A0A856MPP1_9CYAN</name>
<dbReference type="RefSeq" id="WP_169262976.1">
    <property type="nucleotide sequence ID" value="NZ_CAWOXK010000001.1"/>
</dbReference>
<organism evidence="1 2">
    <name type="scientific">Brasilonema sennae CENA114</name>
    <dbReference type="NCBI Taxonomy" id="415709"/>
    <lineage>
        <taxon>Bacteria</taxon>
        <taxon>Bacillati</taxon>
        <taxon>Cyanobacteriota</taxon>
        <taxon>Cyanophyceae</taxon>
        <taxon>Nostocales</taxon>
        <taxon>Scytonemataceae</taxon>
        <taxon>Brasilonema</taxon>
        <taxon>Bromeliae group (in: Brasilonema)</taxon>
    </lineage>
</organism>
<evidence type="ECO:0000313" key="2">
    <source>
        <dbReference type="Proteomes" id="UP000503129"/>
    </source>
</evidence>
<proteinExistence type="predicted"/>
<keyword evidence="2" id="KW-1185">Reference proteome</keyword>
<gene>
    <name evidence="1" type="ORF">DP114_29710</name>
</gene>
<dbReference type="KEGG" id="bsen:DP114_29710"/>
<sequence length="63" mass="7324">MILIRTMRQIRTGGMIPSFRACQTLSRLDLSKSDRARCIGASAKMLASEARRQWLLRQWQRDS</sequence>
<dbReference type="Proteomes" id="UP000503129">
    <property type="component" value="Chromosome"/>
</dbReference>
<reference evidence="1 2" key="1">
    <citation type="submission" date="2018-06" db="EMBL/GenBank/DDBJ databases">
        <title>Comparative genomics of Brasilonema spp. strains.</title>
        <authorList>
            <person name="Alvarenga D.O."/>
            <person name="Fiore M.F."/>
            <person name="Varani A.M."/>
        </authorList>
    </citation>
    <scope>NUCLEOTIDE SEQUENCE [LARGE SCALE GENOMIC DNA]</scope>
    <source>
        <strain evidence="1 2">CENA114</strain>
    </source>
</reference>
<accession>A0A856MPP1</accession>
<evidence type="ECO:0000313" key="1">
    <source>
        <dbReference type="EMBL" id="QDL11521.1"/>
    </source>
</evidence>
<dbReference type="AlphaFoldDB" id="A0A856MPP1"/>
<dbReference type="EMBL" id="CP030118">
    <property type="protein sequence ID" value="QDL11521.1"/>
    <property type="molecule type" value="Genomic_DNA"/>
</dbReference>